<comment type="caution">
    <text evidence="4">The sequence shown here is derived from an EMBL/GenBank/DDBJ whole genome shotgun (WGS) entry which is preliminary data.</text>
</comment>
<feature type="region of interest" description="Disordered" evidence="1">
    <location>
        <begin position="1"/>
        <end position="40"/>
    </location>
</feature>
<sequence length="210" mass="21697">MRQTEGIPAGQGPGSTTTTSIACQSRTSRGTIMETPTAGWYPDPADATALRWWDGLGWTEYAKPGALAAPTAPAAPLAPAVPAPQQFPQYSSMPASYATAPGTLREQTIVYPPAKLSRTEADRAVRRNNGFGYAGLALALFGLIFNPLAIPSVLGIIFGSMGLVRARALEGQGVTKQTGLGFSIAALILGILGLIRQITVLAAALMGSGA</sequence>
<feature type="domain" description="DUF2510" evidence="3">
    <location>
        <begin position="38"/>
        <end position="69"/>
    </location>
</feature>
<organism evidence="4 5">
    <name type="scientific">Microterricola pindariensis</name>
    <dbReference type="NCBI Taxonomy" id="478010"/>
    <lineage>
        <taxon>Bacteria</taxon>
        <taxon>Bacillati</taxon>
        <taxon>Actinomycetota</taxon>
        <taxon>Actinomycetes</taxon>
        <taxon>Micrococcales</taxon>
        <taxon>Microbacteriaceae</taxon>
        <taxon>Microterricola</taxon>
    </lineage>
</organism>
<keyword evidence="2" id="KW-0812">Transmembrane</keyword>
<dbReference type="Proteomes" id="UP000237755">
    <property type="component" value="Unassembled WGS sequence"/>
</dbReference>
<evidence type="ECO:0000313" key="4">
    <source>
        <dbReference type="EMBL" id="PPL19575.1"/>
    </source>
</evidence>
<dbReference type="EMBL" id="MPZN01000011">
    <property type="protein sequence ID" value="PPL19575.1"/>
    <property type="molecule type" value="Genomic_DNA"/>
</dbReference>
<keyword evidence="2" id="KW-0472">Membrane</keyword>
<evidence type="ECO:0000313" key="5">
    <source>
        <dbReference type="Proteomes" id="UP000237755"/>
    </source>
</evidence>
<reference evidence="4 5" key="1">
    <citation type="journal article" date="2008" name="Int. J. Syst. Evol. Microbiol.">
        <title>Leifsonia pindariensis sp. nov., isolated from the Pindari glacier of the Indian Himalayas, and emended description of the genus Leifsonia.</title>
        <authorList>
            <person name="Reddy G.S."/>
            <person name="Prabagaran S.R."/>
            <person name="Shivaji S."/>
        </authorList>
    </citation>
    <scope>NUCLEOTIDE SEQUENCE [LARGE SCALE GENOMIC DNA]</scope>
    <source>
        <strain evidence="4 5">PON 10</strain>
    </source>
</reference>
<feature type="transmembrane region" description="Helical" evidence="2">
    <location>
        <begin position="133"/>
        <end position="160"/>
    </location>
</feature>
<gene>
    <name evidence="4" type="ORF">GY24_05150</name>
</gene>
<keyword evidence="5" id="KW-1185">Reference proteome</keyword>
<keyword evidence="2" id="KW-1133">Transmembrane helix</keyword>
<feature type="compositionally biased region" description="Polar residues" evidence="1">
    <location>
        <begin position="14"/>
        <end position="30"/>
    </location>
</feature>
<feature type="transmembrane region" description="Helical" evidence="2">
    <location>
        <begin position="180"/>
        <end position="205"/>
    </location>
</feature>
<name>A0ABX5AXG7_9MICO</name>
<dbReference type="InterPro" id="IPR018929">
    <property type="entry name" value="DUF2510"/>
</dbReference>
<proteinExistence type="predicted"/>
<dbReference type="PROSITE" id="PS51257">
    <property type="entry name" value="PROKAR_LIPOPROTEIN"/>
    <property type="match status" value="1"/>
</dbReference>
<evidence type="ECO:0000256" key="2">
    <source>
        <dbReference type="SAM" id="Phobius"/>
    </source>
</evidence>
<dbReference type="Pfam" id="PF10708">
    <property type="entry name" value="DUF2510"/>
    <property type="match status" value="1"/>
</dbReference>
<evidence type="ECO:0000256" key="1">
    <source>
        <dbReference type="SAM" id="MobiDB-lite"/>
    </source>
</evidence>
<evidence type="ECO:0000259" key="3">
    <source>
        <dbReference type="Pfam" id="PF10708"/>
    </source>
</evidence>
<accession>A0ABX5AXG7</accession>
<protein>
    <recommendedName>
        <fullName evidence="3">DUF2510 domain-containing protein</fullName>
    </recommendedName>
</protein>